<dbReference type="PATRIC" id="fig|869719.3.peg.2860"/>
<accession>A0A147HXU3</accession>
<sequence>MMIVALLLQTTSAAASTVPQGHSILVPVKDQACTRATPKDEVVVCADPLPEQALPLPNEATSTRPMPVNRDMTGMGALAAEGSPCGTRVGGCQGGLDILGAGTALVRGVQNLIAPGSCCEREGEATNPFLLVADVAKGGARAARRKPDKSRRVAIDLEDPSPEGHVHP</sequence>
<evidence type="ECO:0000313" key="3">
    <source>
        <dbReference type="Proteomes" id="UP000074310"/>
    </source>
</evidence>
<dbReference type="EMBL" id="LDTB01000063">
    <property type="protein sequence ID" value="KTT69723.1"/>
    <property type="molecule type" value="Genomic_DNA"/>
</dbReference>
<proteinExistence type="predicted"/>
<reference evidence="2 3" key="1">
    <citation type="journal article" date="2016" name="Front. Microbiol.">
        <title>Genomic Resource of Rice Seed Associated Bacteria.</title>
        <authorList>
            <person name="Midha S."/>
            <person name="Bansal K."/>
            <person name="Sharma S."/>
            <person name="Kumar N."/>
            <person name="Patil P.P."/>
            <person name="Chaudhry V."/>
            <person name="Patil P.B."/>
        </authorList>
    </citation>
    <scope>NUCLEOTIDE SEQUENCE [LARGE SCALE GENOMIC DNA]</scope>
    <source>
        <strain evidence="2 3">NS334</strain>
    </source>
</reference>
<protein>
    <submittedName>
        <fullName evidence="2">Uncharacterized protein</fullName>
    </submittedName>
</protein>
<evidence type="ECO:0000313" key="2">
    <source>
        <dbReference type="EMBL" id="KTT69723.1"/>
    </source>
</evidence>
<organism evidence="2 3">
    <name type="scientific">Sphingomonas endophytica</name>
    <dbReference type="NCBI Taxonomy" id="869719"/>
    <lineage>
        <taxon>Bacteria</taxon>
        <taxon>Pseudomonadati</taxon>
        <taxon>Pseudomonadota</taxon>
        <taxon>Alphaproteobacteria</taxon>
        <taxon>Sphingomonadales</taxon>
        <taxon>Sphingomonadaceae</taxon>
        <taxon>Sphingomonas</taxon>
    </lineage>
</organism>
<comment type="caution">
    <text evidence="2">The sequence shown here is derived from an EMBL/GenBank/DDBJ whole genome shotgun (WGS) entry which is preliminary data.</text>
</comment>
<name>A0A147HXU3_9SPHN</name>
<dbReference type="Proteomes" id="UP000074310">
    <property type="component" value="Unassembled WGS sequence"/>
</dbReference>
<gene>
    <name evidence="2" type="ORF">NS334_13935</name>
</gene>
<dbReference type="AlphaFoldDB" id="A0A147HXU3"/>
<evidence type="ECO:0000256" key="1">
    <source>
        <dbReference type="SAM" id="MobiDB-lite"/>
    </source>
</evidence>
<feature type="region of interest" description="Disordered" evidence="1">
    <location>
        <begin position="138"/>
        <end position="168"/>
    </location>
</feature>
<dbReference type="OrthoDB" id="7581188at2"/>
<keyword evidence="3" id="KW-1185">Reference proteome</keyword>